<feature type="transmembrane region" description="Helical" evidence="5">
    <location>
        <begin position="362"/>
        <end position="380"/>
    </location>
</feature>
<feature type="transmembrane region" description="Helical" evidence="5">
    <location>
        <begin position="447"/>
        <end position="470"/>
    </location>
</feature>
<dbReference type="GO" id="GO:0005886">
    <property type="term" value="C:plasma membrane"/>
    <property type="evidence" value="ECO:0007669"/>
    <property type="project" value="UniProtKB-SubCell"/>
</dbReference>
<evidence type="ECO:0000313" key="7">
    <source>
        <dbReference type="Proteomes" id="UP000001258"/>
    </source>
</evidence>
<organism evidence="6 7">
    <name type="scientific">Halalkalibacterium halodurans (strain ATCC BAA-125 / DSM 18197 / FERM 7344 / JCM 9153 / C-125)</name>
    <name type="common">Bacillus halodurans</name>
    <dbReference type="NCBI Taxonomy" id="272558"/>
    <lineage>
        <taxon>Bacteria</taxon>
        <taxon>Bacillati</taxon>
        <taxon>Bacillota</taxon>
        <taxon>Bacilli</taxon>
        <taxon>Bacillales</taxon>
        <taxon>Bacillaceae</taxon>
        <taxon>Halalkalibacterium (ex Joshi et al. 2022)</taxon>
    </lineage>
</organism>
<evidence type="ECO:0000313" key="6">
    <source>
        <dbReference type="EMBL" id="BAB04819.1"/>
    </source>
</evidence>
<dbReference type="EMBL" id="BA000004">
    <property type="protein sequence ID" value="BAB04819.1"/>
    <property type="molecule type" value="Genomic_DNA"/>
</dbReference>
<feature type="transmembrane region" description="Helical" evidence="5">
    <location>
        <begin position="416"/>
        <end position="440"/>
    </location>
</feature>
<feature type="transmembrane region" description="Helical" evidence="5">
    <location>
        <begin position="320"/>
        <end position="342"/>
    </location>
</feature>
<feature type="transmembrane region" description="Helical" evidence="5">
    <location>
        <begin position="392"/>
        <end position="410"/>
    </location>
</feature>
<dbReference type="STRING" id="272558.gene:10726994"/>
<evidence type="ECO:0000256" key="5">
    <source>
        <dbReference type="SAM" id="Phobius"/>
    </source>
</evidence>
<accession>Q9KDW1</accession>
<evidence type="ECO:0000256" key="3">
    <source>
        <dbReference type="ARBA" id="ARBA00023136"/>
    </source>
</evidence>
<dbReference type="AlphaFoldDB" id="Q9KDW1"/>
<keyword evidence="5" id="KW-0812">Transmembrane</keyword>
<reference evidence="6 7" key="1">
    <citation type="journal article" date="2000" name="Nucleic Acids Res.">
        <title>Complete genome sequence of the alkaliphilic bacterium Bacillus halodurans and genomic sequence comparison with Bacillus subtilis.</title>
        <authorList>
            <person name="Takami H."/>
            <person name="Nakasone K."/>
            <person name="Takaki Y."/>
            <person name="Maeno G."/>
            <person name="Sasaki R."/>
            <person name="Masui N."/>
            <person name="Fuji F."/>
            <person name="Hirama C."/>
            <person name="Nakamura Y."/>
            <person name="Ogasawara N."/>
            <person name="Kuhara S."/>
            <person name="Horikoshi K."/>
        </authorList>
    </citation>
    <scope>NUCLEOTIDE SEQUENCE [LARGE SCALE GENOMIC DNA]</scope>
    <source>
        <strain evidence="7">ATCC BAA-125 / DSM 18197 / FERM 7344 / JCM 9153 / C-125</strain>
    </source>
</reference>
<keyword evidence="5" id="KW-1133">Transmembrane helix</keyword>
<dbReference type="KEGG" id="bha:BH1100"/>
<dbReference type="eggNOG" id="COG0697">
    <property type="taxonomic scope" value="Bacteria"/>
</dbReference>
<dbReference type="HOGENOM" id="CLU_021639_4_1_9"/>
<gene>
    <name evidence="6" type="ordered locus">BH1100</name>
</gene>
<dbReference type="RefSeq" id="WP_010897270.1">
    <property type="nucleotide sequence ID" value="NC_002570.2"/>
</dbReference>
<evidence type="ECO:0000256" key="2">
    <source>
        <dbReference type="ARBA" id="ARBA00005278"/>
    </source>
</evidence>
<dbReference type="GO" id="GO:0009847">
    <property type="term" value="P:spore germination"/>
    <property type="evidence" value="ECO:0007669"/>
    <property type="project" value="UniProtKB-UniRule"/>
</dbReference>
<dbReference type="InterPro" id="IPR004995">
    <property type="entry name" value="Spore_Ger"/>
</dbReference>
<sequence length="518" mass="58323">MSFFKRKGFRRLNHQVTEKIEERLEQQPKHISTDLIENLQQVKNIFTHCEDLVVLHWRYGPEMAHTAFSVYFDSLVQRKMVNYMKASLQDLVPHEVGPGEEVTPDDIISHFEQNIASAHSHRLVKDFDDVIEKITNGHIVIFFNQWDKALAYKAISVETRQVDEPPTEPVIKGPREGTIENLDKNIGLIRGRLKSANFKIEMFTCKGETRTRVAYGYVDGLVDPKVLAEFKQRVKSIPEGDILETSYIEELIEDSTYSPFPQYRYTERPDTAVAALLDGKIIVMVDGTGSILICPSLFVELMQSSEDYYQRAVFASSIRFLRVIALMIALTLPALYIALTTFHPELIPTVLLLAFIDAREGIPFPSLIEALIMMIFFELLREAGVRLPRPVGAAVSIVGALVLGEAAIQAGIASPIMVIVVALTGIASFALPQYTFAIALRLLQFPLMVLAALLGGFGLMIGLILIWLHLVSLHSLGQPYLSPVGPFKFRELRDVFIRAPFKTLIKSPRKRPYEVRGD</sequence>
<keyword evidence="7" id="KW-1185">Reference proteome</keyword>
<dbReference type="PIR" id="D83787">
    <property type="entry name" value="D83787"/>
</dbReference>
<evidence type="ECO:0000256" key="1">
    <source>
        <dbReference type="ARBA" id="ARBA00004141"/>
    </source>
</evidence>
<comment type="similarity">
    <text evidence="2 4">Belongs to the GerABKA family.</text>
</comment>
<protein>
    <submittedName>
        <fullName evidence="6">Spore germination protein</fullName>
    </submittedName>
</protein>
<dbReference type="PANTHER" id="PTHR22550:SF5">
    <property type="entry name" value="LEUCINE ZIPPER PROTEIN 4"/>
    <property type="match status" value="1"/>
</dbReference>
<evidence type="ECO:0000256" key="4">
    <source>
        <dbReference type="PIRNR" id="PIRNR005690"/>
    </source>
</evidence>
<dbReference type="PANTHER" id="PTHR22550">
    <property type="entry name" value="SPORE GERMINATION PROTEIN"/>
    <property type="match status" value="1"/>
</dbReference>
<name>Q9KDW1_HALH5</name>
<dbReference type="Pfam" id="PF03323">
    <property type="entry name" value="GerA"/>
    <property type="match status" value="1"/>
</dbReference>
<dbReference type="Proteomes" id="UP000001258">
    <property type="component" value="Chromosome"/>
</dbReference>
<comment type="subcellular location">
    <subcellularLocation>
        <location evidence="4">Cell membrane</location>
    </subcellularLocation>
    <subcellularLocation>
        <location evidence="1">Membrane</location>
        <topology evidence="1">Multi-pass membrane protein</topology>
    </subcellularLocation>
</comment>
<keyword evidence="3 4" id="KW-0472">Membrane</keyword>
<dbReference type="PIRSF" id="PIRSF005690">
    <property type="entry name" value="GerBA"/>
    <property type="match status" value="1"/>
</dbReference>
<dbReference type="InterPro" id="IPR050768">
    <property type="entry name" value="UPF0353/GerABKA_families"/>
</dbReference>
<proteinExistence type="inferred from homology"/>
<dbReference type="OrthoDB" id="1726708at2"/>